<dbReference type="Gene3D" id="1.10.10.10">
    <property type="entry name" value="Winged helix-like DNA-binding domain superfamily/Winged helix DNA-binding domain"/>
    <property type="match status" value="1"/>
</dbReference>
<protein>
    <submittedName>
        <fullName evidence="1">Uncharacterized protein</fullName>
    </submittedName>
</protein>
<proteinExistence type="predicted"/>
<sequence>MQHIFSSSNLFSASHSGMAIQLPILLPSLESGESSHLSLDLVHKMPSNLEIVPFVHPINQKAEALFKDIQISVGLQFSDRVRHLCPQPAYLAGGAAINLHFPTTSRPIQDMDFRIDGSSSIPHFNCSGGKKLIDGLNKAIKGIALHPDLIREASEILASPDAKHLSPEMIKNLEKSVTALHGLSGGQFHFNGEDALTIKNPSIYGVEVSLTVHQGFAHELPVPLGDTGLLGLHPVDLLQDKIKTAITRTKTGDQSIKKVAQDLFDALTVAGHLDVFATGVRGVMPHLLAREPQYQVANLETTVLPYHGDPNAMALRMLDRFVRTLESHIGPGSHELRGVKFIELTRHCPGAMEEGLKLLSLKPQVDSGVSQMHDHHWDQVSYVLFQVLDMAAGRSGLDTSNMSVHQKLALGREMRHTDRIISTIIHYADDLDLSSWFQIWNATLRPPAIPEHLPGVAKPSLVSTTINAHSSVDEIMALLPKGATISDMDKVLFITHHSGGLRPLTSMDPQSIQDAFGMSKLAFNKAYQALKKRDLVSPQNEGLKMETSLYHLFLDPDNSQTQANQVNFPHTYQAFQDLFSEPLPDF</sequence>
<evidence type="ECO:0000313" key="1">
    <source>
        <dbReference type="EMBL" id="PIW15096.1"/>
    </source>
</evidence>
<dbReference type="EMBL" id="PFFQ01000054">
    <property type="protein sequence ID" value="PIW15096.1"/>
    <property type="molecule type" value="Genomic_DNA"/>
</dbReference>
<reference evidence="1 2" key="1">
    <citation type="submission" date="2017-09" db="EMBL/GenBank/DDBJ databases">
        <title>Depth-based differentiation of microbial function through sediment-hosted aquifers and enrichment of novel symbionts in the deep terrestrial subsurface.</title>
        <authorList>
            <person name="Probst A.J."/>
            <person name="Ladd B."/>
            <person name="Jarett J.K."/>
            <person name="Geller-Mcgrath D.E."/>
            <person name="Sieber C.M."/>
            <person name="Emerson J.B."/>
            <person name="Anantharaman K."/>
            <person name="Thomas B.C."/>
            <person name="Malmstrom R."/>
            <person name="Stieglmeier M."/>
            <person name="Klingl A."/>
            <person name="Woyke T."/>
            <person name="Ryan C.M."/>
            <person name="Banfield J.F."/>
        </authorList>
    </citation>
    <scope>NUCLEOTIDE SEQUENCE [LARGE SCALE GENOMIC DNA]</scope>
    <source>
        <strain evidence="1">CG17_big_fil_post_rev_8_21_14_2_50_48_46</strain>
    </source>
</reference>
<organism evidence="1 2">
    <name type="scientific">bacterium (Candidatus Blackallbacteria) CG17_big_fil_post_rev_8_21_14_2_50_48_46</name>
    <dbReference type="NCBI Taxonomy" id="2014261"/>
    <lineage>
        <taxon>Bacteria</taxon>
        <taxon>Candidatus Blackallbacteria</taxon>
    </lineage>
</organism>
<dbReference type="InterPro" id="IPR036388">
    <property type="entry name" value="WH-like_DNA-bd_sf"/>
</dbReference>
<evidence type="ECO:0000313" key="2">
    <source>
        <dbReference type="Proteomes" id="UP000231019"/>
    </source>
</evidence>
<gene>
    <name evidence="1" type="ORF">COW36_19435</name>
</gene>
<dbReference type="Proteomes" id="UP000231019">
    <property type="component" value="Unassembled WGS sequence"/>
</dbReference>
<dbReference type="AlphaFoldDB" id="A0A2M7G096"/>
<comment type="caution">
    <text evidence="1">The sequence shown here is derived from an EMBL/GenBank/DDBJ whole genome shotgun (WGS) entry which is preliminary data.</text>
</comment>
<name>A0A2M7G096_9BACT</name>
<accession>A0A2M7G096</accession>